<keyword evidence="1" id="KW-0472">Membrane</keyword>
<proteinExistence type="predicted"/>
<sequence length="197" mass="23049">MEERKFDPVLAATIIAFGFVFIHPFTDGNGRMHRYLIHHILAKLNIAQQGVIFPVSASILDKIEVYRMALESYSHPVLELIEWKTTADHNVEVLNDTIDYYRYFDATKQAEFLFECVFDTINRIIPEEVSYILKYDEFKRFIDDQFEMPDTFVSMLVRFLEQNGGTLSKRARAKEFAELKAGEVEIIENAFKEIFET</sequence>
<dbReference type="SUPFAM" id="SSF140931">
    <property type="entry name" value="Fic-like"/>
    <property type="match status" value="1"/>
</dbReference>
<comment type="caution">
    <text evidence="3">The sequence shown here is derived from an EMBL/GenBank/DDBJ whole genome shotgun (WGS) entry which is preliminary data.</text>
</comment>
<evidence type="ECO:0000313" key="4">
    <source>
        <dbReference type="Proteomes" id="UP000032900"/>
    </source>
</evidence>
<dbReference type="PROSITE" id="PS51459">
    <property type="entry name" value="FIDO"/>
    <property type="match status" value="1"/>
</dbReference>
<dbReference type="Gene3D" id="1.10.3290.10">
    <property type="entry name" value="Fido-like domain"/>
    <property type="match status" value="1"/>
</dbReference>
<accession>A0A0E9LUF1</accession>
<keyword evidence="4" id="KW-1185">Reference proteome</keyword>
<gene>
    <name evidence="3" type="ORF">JCM15548_1580</name>
</gene>
<feature type="transmembrane region" description="Helical" evidence="1">
    <location>
        <begin position="6"/>
        <end position="25"/>
    </location>
</feature>
<dbReference type="InterPro" id="IPR003812">
    <property type="entry name" value="Fido"/>
</dbReference>
<organism evidence="3 4">
    <name type="scientific">Geofilum rubicundum JCM 15548</name>
    <dbReference type="NCBI Taxonomy" id="1236989"/>
    <lineage>
        <taxon>Bacteria</taxon>
        <taxon>Pseudomonadati</taxon>
        <taxon>Bacteroidota</taxon>
        <taxon>Bacteroidia</taxon>
        <taxon>Marinilabiliales</taxon>
        <taxon>Marinilabiliaceae</taxon>
        <taxon>Geofilum</taxon>
    </lineage>
</organism>
<dbReference type="Pfam" id="PF02661">
    <property type="entry name" value="Fic"/>
    <property type="match status" value="1"/>
</dbReference>
<dbReference type="Proteomes" id="UP000032900">
    <property type="component" value="Unassembled WGS sequence"/>
</dbReference>
<dbReference type="EMBL" id="BAZW01000003">
    <property type="protein sequence ID" value="GAO28480.1"/>
    <property type="molecule type" value="Genomic_DNA"/>
</dbReference>
<evidence type="ECO:0000313" key="3">
    <source>
        <dbReference type="EMBL" id="GAO28480.1"/>
    </source>
</evidence>
<protein>
    <submittedName>
        <fullName evidence="3">Filamentation induced by cAMP protein Fic</fullName>
    </submittedName>
</protein>
<dbReference type="InterPro" id="IPR036597">
    <property type="entry name" value="Fido-like_dom_sf"/>
</dbReference>
<name>A0A0E9LUF1_9BACT</name>
<dbReference type="STRING" id="1236989.JCM15548_1580"/>
<keyword evidence="1" id="KW-1133">Transmembrane helix</keyword>
<evidence type="ECO:0000259" key="2">
    <source>
        <dbReference type="PROSITE" id="PS51459"/>
    </source>
</evidence>
<evidence type="ECO:0000256" key="1">
    <source>
        <dbReference type="SAM" id="Phobius"/>
    </source>
</evidence>
<dbReference type="AlphaFoldDB" id="A0A0E9LUF1"/>
<feature type="domain" description="Fido" evidence="2">
    <location>
        <begin position="1"/>
        <end position="86"/>
    </location>
</feature>
<keyword evidence="1" id="KW-0812">Transmembrane</keyword>
<reference evidence="3 4" key="1">
    <citation type="journal article" date="2015" name="Microbes Environ.">
        <title>Distribution and evolution of nitrogen fixation genes in the phylum bacteroidetes.</title>
        <authorList>
            <person name="Inoue J."/>
            <person name="Oshima K."/>
            <person name="Suda W."/>
            <person name="Sakamoto M."/>
            <person name="Iino T."/>
            <person name="Noda S."/>
            <person name="Hongoh Y."/>
            <person name="Hattori M."/>
            <person name="Ohkuma M."/>
        </authorList>
    </citation>
    <scope>NUCLEOTIDE SEQUENCE [LARGE SCALE GENOMIC DNA]</scope>
    <source>
        <strain evidence="3">JCM 15548</strain>
    </source>
</reference>